<evidence type="ECO:0000256" key="1">
    <source>
        <dbReference type="SAM" id="Phobius"/>
    </source>
</evidence>
<keyword evidence="1" id="KW-0472">Membrane</keyword>
<dbReference type="Proteomes" id="UP000233551">
    <property type="component" value="Unassembled WGS sequence"/>
</dbReference>
<reference evidence="2 3" key="1">
    <citation type="submission" date="2017-11" db="EMBL/GenBank/DDBJ databases">
        <title>De-novo sequencing of pomegranate (Punica granatum L.) genome.</title>
        <authorList>
            <person name="Akparov Z."/>
            <person name="Amiraslanov A."/>
            <person name="Hajiyeva S."/>
            <person name="Abbasov M."/>
            <person name="Kaur K."/>
            <person name="Hamwieh A."/>
            <person name="Solovyev V."/>
            <person name="Salamov A."/>
            <person name="Braich B."/>
            <person name="Kosarev P."/>
            <person name="Mahmoud A."/>
            <person name="Hajiyev E."/>
            <person name="Babayeva S."/>
            <person name="Izzatullayeva V."/>
            <person name="Mammadov A."/>
            <person name="Mammadov A."/>
            <person name="Sharifova S."/>
            <person name="Ojaghi J."/>
            <person name="Eynullazada K."/>
            <person name="Bayramov B."/>
            <person name="Abdulazimova A."/>
            <person name="Shahmuradov I."/>
        </authorList>
    </citation>
    <scope>NUCLEOTIDE SEQUENCE [LARGE SCALE GENOMIC DNA]</scope>
    <source>
        <strain evidence="3">cv. AG2017</strain>
        <tissue evidence="2">Leaf</tissue>
    </source>
</reference>
<accession>A0A2I0KHZ6</accession>
<keyword evidence="3" id="KW-1185">Reference proteome</keyword>
<evidence type="ECO:0000313" key="2">
    <source>
        <dbReference type="EMBL" id="PKI67930.1"/>
    </source>
</evidence>
<dbReference type="STRING" id="22663.A0A2I0KHZ6"/>
<keyword evidence="1" id="KW-1133">Transmembrane helix</keyword>
<feature type="transmembrane region" description="Helical" evidence="1">
    <location>
        <begin position="12"/>
        <end position="33"/>
    </location>
</feature>
<dbReference type="AlphaFoldDB" id="A0A2I0KHZ6"/>
<feature type="non-terminal residue" evidence="2">
    <location>
        <position position="56"/>
    </location>
</feature>
<protein>
    <submittedName>
        <fullName evidence="2">Uncharacterized protein</fullName>
    </submittedName>
</protein>
<dbReference type="EMBL" id="PGOL01000571">
    <property type="protein sequence ID" value="PKI67930.1"/>
    <property type="molecule type" value="Genomic_DNA"/>
</dbReference>
<evidence type="ECO:0000313" key="3">
    <source>
        <dbReference type="Proteomes" id="UP000233551"/>
    </source>
</evidence>
<keyword evidence="1" id="KW-0812">Transmembrane</keyword>
<feature type="non-terminal residue" evidence="2">
    <location>
        <position position="1"/>
    </location>
</feature>
<gene>
    <name evidence="2" type="ORF">CRG98_011526</name>
</gene>
<proteinExistence type="predicted"/>
<comment type="caution">
    <text evidence="2">The sequence shown here is derived from an EMBL/GenBank/DDBJ whole genome shotgun (WGS) entry which is preliminary data.</text>
</comment>
<organism evidence="2 3">
    <name type="scientific">Punica granatum</name>
    <name type="common">Pomegranate</name>
    <dbReference type="NCBI Taxonomy" id="22663"/>
    <lineage>
        <taxon>Eukaryota</taxon>
        <taxon>Viridiplantae</taxon>
        <taxon>Streptophyta</taxon>
        <taxon>Embryophyta</taxon>
        <taxon>Tracheophyta</taxon>
        <taxon>Spermatophyta</taxon>
        <taxon>Magnoliopsida</taxon>
        <taxon>eudicotyledons</taxon>
        <taxon>Gunneridae</taxon>
        <taxon>Pentapetalae</taxon>
        <taxon>rosids</taxon>
        <taxon>malvids</taxon>
        <taxon>Myrtales</taxon>
        <taxon>Lythraceae</taxon>
        <taxon>Punica</taxon>
    </lineage>
</organism>
<name>A0A2I0KHZ6_PUNGR</name>
<sequence>ATWLHVISLQRIFVLEILEFILSNYLAVFRILVPYEQVLRHQICSLLMTSLRTNIE</sequence>